<organism evidence="1">
    <name type="scientific">Caldithrix abyssi</name>
    <dbReference type="NCBI Taxonomy" id="187145"/>
    <lineage>
        <taxon>Bacteria</taxon>
        <taxon>Pseudomonadati</taxon>
        <taxon>Calditrichota</taxon>
        <taxon>Calditrichia</taxon>
        <taxon>Calditrichales</taxon>
        <taxon>Calditrichaceae</taxon>
        <taxon>Caldithrix</taxon>
    </lineage>
</organism>
<evidence type="ECO:0000313" key="1">
    <source>
        <dbReference type="EMBL" id="HHJ53375.1"/>
    </source>
</evidence>
<gene>
    <name evidence="1" type="ORF">ENJ89_09295</name>
</gene>
<reference evidence="1" key="1">
    <citation type="journal article" date="2020" name="mSystems">
        <title>Genome- and Community-Level Interaction Insights into Carbon Utilization and Element Cycling Functions of Hydrothermarchaeota in Hydrothermal Sediment.</title>
        <authorList>
            <person name="Zhou Z."/>
            <person name="Liu Y."/>
            <person name="Xu W."/>
            <person name="Pan J."/>
            <person name="Luo Z.H."/>
            <person name="Li M."/>
        </authorList>
    </citation>
    <scope>NUCLEOTIDE SEQUENCE [LARGE SCALE GENOMIC DNA]</scope>
    <source>
        <strain evidence="1">HyVt-527</strain>
    </source>
</reference>
<sequence>MRIYLLLALFFIVLAGCVSTREPQYQRRAELDPQIDLWMTKTAASATETIPVLVRTSDPVNYPFLTHVKATFYTGHVTKEQIRTLLKDPRVVRIRTGKKQLQKKRSQ</sequence>
<name>A0A7V5PRF2_CALAY</name>
<comment type="caution">
    <text evidence="1">The sequence shown here is derived from an EMBL/GenBank/DDBJ whole genome shotgun (WGS) entry which is preliminary data.</text>
</comment>
<dbReference type="PROSITE" id="PS51257">
    <property type="entry name" value="PROKAR_LIPOPROTEIN"/>
    <property type="match status" value="1"/>
</dbReference>
<dbReference type="Proteomes" id="UP000886124">
    <property type="component" value="Unassembled WGS sequence"/>
</dbReference>
<dbReference type="EMBL" id="DROD01000593">
    <property type="protein sequence ID" value="HHJ53375.1"/>
    <property type="molecule type" value="Genomic_DNA"/>
</dbReference>
<accession>A0A7V5PRF2</accession>
<protein>
    <submittedName>
        <fullName evidence="1">Uncharacterized protein</fullName>
    </submittedName>
</protein>
<dbReference type="AlphaFoldDB" id="A0A7V5PRF2"/>
<proteinExistence type="predicted"/>